<dbReference type="PANTHER" id="PTHR42715">
    <property type="entry name" value="BETA-GLUCOSIDASE"/>
    <property type="match status" value="1"/>
</dbReference>
<comment type="pathway">
    <text evidence="2 9">Glycan metabolism; cellulose degradation.</text>
</comment>
<keyword evidence="4 9" id="KW-0378">Hydrolase</keyword>
<accession>A0ABR4A161</accession>
<keyword evidence="6 9" id="KW-0119">Carbohydrate metabolism</keyword>
<evidence type="ECO:0000256" key="1">
    <source>
        <dbReference type="ARBA" id="ARBA00000448"/>
    </source>
</evidence>
<dbReference type="InterPro" id="IPR037524">
    <property type="entry name" value="PA14/GLEYA"/>
</dbReference>
<dbReference type="InterPro" id="IPR017853">
    <property type="entry name" value="GH"/>
</dbReference>
<dbReference type="SMART" id="SM00758">
    <property type="entry name" value="PA14"/>
    <property type="match status" value="1"/>
</dbReference>
<organism evidence="11 12">
    <name type="scientific">Stereocaulon virgatum</name>
    <dbReference type="NCBI Taxonomy" id="373712"/>
    <lineage>
        <taxon>Eukaryota</taxon>
        <taxon>Fungi</taxon>
        <taxon>Dikarya</taxon>
        <taxon>Ascomycota</taxon>
        <taxon>Pezizomycotina</taxon>
        <taxon>Lecanoromycetes</taxon>
        <taxon>OSLEUM clade</taxon>
        <taxon>Lecanoromycetidae</taxon>
        <taxon>Lecanorales</taxon>
        <taxon>Lecanorineae</taxon>
        <taxon>Stereocaulaceae</taxon>
        <taxon>Stereocaulon</taxon>
    </lineage>
</organism>
<dbReference type="Gene3D" id="2.60.40.10">
    <property type="entry name" value="Immunoglobulins"/>
    <property type="match status" value="1"/>
</dbReference>
<evidence type="ECO:0000256" key="3">
    <source>
        <dbReference type="ARBA" id="ARBA00005336"/>
    </source>
</evidence>
<comment type="caution">
    <text evidence="11">The sequence shown here is derived from an EMBL/GenBank/DDBJ whole genome shotgun (WGS) entry which is preliminary data.</text>
</comment>
<proteinExistence type="inferred from homology"/>
<dbReference type="InterPro" id="IPR050288">
    <property type="entry name" value="Cellulose_deg_GH3"/>
</dbReference>
<evidence type="ECO:0000259" key="10">
    <source>
        <dbReference type="PROSITE" id="PS51820"/>
    </source>
</evidence>
<dbReference type="InterPro" id="IPR013783">
    <property type="entry name" value="Ig-like_fold"/>
</dbReference>
<dbReference type="PRINTS" id="PR00133">
    <property type="entry name" value="GLHYDRLASE3"/>
</dbReference>
<evidence type="ECO:0000256" key="9">
    <source>
        <dbReference type="RuleBase" id="RU361161"/>
    </source>
</evidence>
<dbReference type="Pfam" id="PF01915">
    <property type="entry name" value="Glyco_hydro_3_C"/>
    <property type="match status" value="1"/>
</dbReference>
<evidence type="ECO:0000256" key="7">
    <source>
        <dbReference type="ARBA" id="ARBA00023295"/>
    </source>
</evidence>
<dbReference type="Proteomes" id="UP001590950">
    <property type="component" value="Unassembled WGS sequence"/>
</dbReference>
<evidence type="ECO:0000256" key="6">
    <source>
        <dbReference type="ARBA" id="ARBA00023277"/>
    </source>
</evidence>
<dbReference type="InterPro" id="IPR002772">
    <property type="entry name" value="Glyco_hydro_3_C"/>
</dbReference>
<gene>
    <name evidence="11" type="ORF">N7G274_008209</name>
</gene>
<evidence type="ECO:0000313" key="11">
    <source>
        <dbReference type="EMBL" id="KAL2039160.1"/>
    </source>
</evidence>
<dbReference type="PROSITE" id="PS00775">
    <property type="entry name" value="GLYCOSYL_HYDROL_F3"/>
    <property type="match status" value="1"/>
</dbReference>
<dbReference type="InterPro" id="IPR019800">
    <property type="entry name" value="Glyco_hydro_3_AS"/>
</dbReference>
<evidence type="ECO:0000256" key="5">
    <source>
        <dbReference type="ARBA" id="ARBA00023180"/>
    </source>
</evidence>
<dbReference type="PANTHER" id="PTHR42715:SF27">
    <property type="entry name" value="BETA-GLUCOSIDASE-RELATED"/>
    <property type="match status" value="1"/>
</dbReference>
<dbReference type="Gene3D" id="3.40.50.1700">
    <property type="entry name" value="Glycoside hydrolase family 3 C-terminal domain"/>
    <property type="match status" value="1"/>
</dbReference>
<dbReference type="InterPro" id="IPR036881">
    <property type="entry name" value="Glyco_hydro_3_C_sf"/>
</dbReference>
<keyword evidence="7 9" id="KW-0326">Glycosidase</keyword>
<dbReference type="InterPro" id="IPR011658">
    <property type="entry name" value="PA14_dom"/>
</dbReference>
<dbReference type="SUPFAM" id="SSF52279">
    <property type="entry name" value="Beta-D-glucan exohydrolase, C-terminal domain"/>
    <property type="match status" value="1"/>
</dbReference>
<comment type="catalytic activity">
    <reaction evidence="1 9">
        <text>Hydrolysis of terminal, non-reducing beta-D-glucosyl residues with release of beta-D-glucose.</text>
        <dbReference type="EC" id="3.2.1.21"/>
    </reaction>
</comment>
<evidence type="ECO:0000256" key="2">
    <source>
        <dbReference type="ARBA" id="ARBA00004987"/>
    </source>
</evidence>
<comment type="similarity">
    <text evidence="3 9">Belongs to the glycosyl hydrolase 3 family.</text>
</comment>
<keyword evidence="12" id="KW-1185">Reference proteome</keyword>
<protein>
    <recommendedName>
        <fullName evidence="9">beta-glucosidase</fullName>
        <ecNumber evidence="9">3.2.1.21</ecNumber>
    </recommendedName>
</protein>
<dbReference type="EMBL" id="JBEFKJ010000027">
    <property type="protein sequence ID" value="KAL2039160.1"/>
    <property type="molecule type" value="Genomic_DNA"/>
</dbReference>
<evidence type="ECO:0000256" key="8">
    <source>
        <dbReference type="ARBA" id="ARBA00023326"/>
    </source>
</evidence>
<feature type="domain" description="PA14" evidence="10">
    <location>
        <begin position="392"/>
        <end position="552"/>
    </location>
</feature>
<sequence>MADINVEQTLGRLTLEEKASLTAGRDFWHTTPIARLGVPAIRTSDGPNGIRGTQFFNGTPAACLPCGTALGATFDTELIRSVGRLLGQEAKAKGAHILLGPTINIQRAPLGGRGFESFSEDPFLSGSLAGEYCKGVQEEDIMTTPKHFVCNDQEHERLAVNSIVTARALREIYLMPFMLAIRAAKPAAVMTAYNKVNGTHVAEDATMIDILRKEWGWEGLLMSDWYGTYSTSRAIKAGLDLEMPGPTKWRGSALPHAVTSNKIRPHILDDRVRAVLNAVKLASKSGIPEDAEERELNRPEDQKFIRRVAAESIVLLKNENNILPFDKTKSVAVIGPNAKVATISGGGSASLLPYYTITPFDGMKKQCDVHFSQGAYSHKELPLIGPSLRASDGRIGFEFRAYDKPVDHPDRKLLDKLHLTNSYMFVMDYKIPNYTSPLYYVDVEGTFTPEQTGLYDFGLTVQGTGKLFINGTLIVENVHNQKPGAAFFGAGTIEEIGSVELVEGTPYKVTVEFGTAPTAKSSARAAVSFGSGGLRIGCCKRLNPEKAIEDAVKLASEVDQVVVFTGLNAEWESEGSDRAHMDLPPGNDEMITKVLKANPKAAIVIQSGTPVTMPWAENAGAMVQAWYGGNETGNAIADVLFGNINPSGKLPLSFPIRLEDNPAFLNYRSERGRVLYGEDIYVGYRFYEKLQRPTLFPFGHGLSYTTFKLSHLSMTDTASTISVKLQVTNTGARAGAEVIQVYVNARTPSISRAVKELKGFKKVFLEAGEKIMVEIEVDKKYATSFWDEGRDSWIVEKGGYRTLVGTSSQGDFLEANFEVEKTWWWNGL</sequence>
<dbReference type="EC" id="3.2.1.21" evidence="9"/>
<dbReference type="InterPro" id="IPR026891">
    <property type="entry name" value="Fn3-like"/>
</dbReference>
<dbReference type="InterPro" id="IPR001764">
    <property type="entry name" value="Glyco_hydro_3_N"/>
</dbReference>
<dbReference type="Pfam" id="PF14310">
    <property type="entry name" value="Fn3-like"/>
    <property type="match status" value="1"/>
</dbReference>
<dbReference type="SUPFAM" id="SSF51445">
    <property type="entry name" value="(Trans)glycosidases"/>
    <property type="match status" value="1"/>
</dbReference>
<dbReference type="Gene3D" id="3.20.20.300">
    <property type="entry name" value="Glycoside hydrolase, family 3, N-terminal domain"/>
    <property type="match status" value="1"/>
</dbReference>
<reference evidence="11 12" key="1">
    <citation type="submission" date="2024-09" db="EMBL/GenBank/DDBJ databases">
        <title>Rethinking Asexuality: The Enigmatic Case of Functional Sexual Genes in Lepraria (Stereocaulaceae).</title>
        <authorList>
            <person name="Doellman M."/>
            <person name="Sun Y."/>
            <person name="Barcenas-Pena A."/>
            <person name="Lumbsch H.T."/>
            <person name="Grewe F."/>
        </authorList>
    </citation>
    <scope>NUCLEOTIDE SEQUENCE [LARGE SCALE GENOMIC DNA]</scope>
    <source>
        <strain evidence="11 12">Mercado 3170</strain>
    </source>
</reference>
<dbReference type="InterPro" id="IPR036962">
    <property type="entry name" value="Glyco_hydro_3_N_sf"/>
</dbReference>
<keyword evidence="8 9" id="KW-0624">Polysaccharide degradation</keyword>
<evidence type="ECO:0000313" key="12">
    <source>
        <dbReference type="Proteomes" id="UP001590950"/>
    </source>
</evidence>
<evidence type="ECO:0000256" key="4">
    <source>
        <dbReference type="ARBA" id="ARBA00022801"/>
    </source>
</evidence>
<keyword evidence="5" id="KW-0325">Glycoprotein</keyword>
<dbReference type="PROSITE" id="PS51820">
    <property type="entry name" value="PA14"/>
    <property type="match status" value="1"/>
</dbReference>
<name>A0ABR4A161_9LECA</name>
<dbReference type="Gene3D" id="2.60.120.260">
    <property type="entry name" value="Galactose-binding domain-like"/>
    <property type="match status" value="1"/>
</dbReference>
<dbReference type="SMART" id="SM01217">
    <property type="entry name" value="Fn3_like"/>
    <property type="match status" value="1"/>
</dbReference>
<dbReference type="Pfam" id="PF00933">
    <property type="entry name" value="Glyco_hydro_3"/>
    <property type="match status" value="1"/>
</dbReference>
<dbReference type="Pfam" id="PF07691">
    <property type="entry name" value="PA14"/>
    <property type="match status" value="1"/>
</dbReference>